<evidence type="ECO:0000313" key="1">
    <source>
        <dbReference type="EMBL" id="CAD8252098.1"/>
    </source>
</evidence>
<protein>
    <recommendedName>
        <fullName evidence="2">BspA family leucine-rich repeat surface protein</fullName>
    </recommendedName>
</protein>
<organism evidence="1">
    <name type="scientific">Pinguiococcus pyrenoidosus</name>
    <dbReference type="NCBI Taxonomy" id="172671"/>
    <lineage>
        <taxon>Eukaryota</taxon>
        <taxon>Sar</taxon>
        <taxon>Stramenopiles</taxon>
        <taxon>Ochrophyta</taxon>
        <taxon>Pinguiophyceae</taxon>
        <taxon>Pinguiochrysidales</taxon>
        <taxon>Pinguiochrysidaceae</taxon>
        <taxon>Pinguiococcus</taxon>
    </lineage>
</organism>
<gene>
    <name evidence="1" type="ORF">PPYR1160_LOCUS1590</name>
</gene>
<evidence type="ECO:0008006" key="2">
    <source>
        <dbReference type="Google" id="ProtNLM"/>
    </source>
</evidence>
<sequence length="511" mass="55342">MLSIFSFKQQSRHATTLYRLVKLLVFGFLLITLGAQASVARHRVAGDIECPGGSFTGTSSAQQVYLFEVATPQRVELRAQGLGSSVVSLRVYAVAPDAYDAASNVVDLDSQLEMLPDADADFVAFFSHTLSVGHYALLVEFLTPSQDDASYMLDASFLGSCLQASVNGASARQQEGPRRRQKAGVFDPALHRIHDAVNDWLSNQSNAEAAYGHISTWNTTGITSMHYLFFNTSTFNDDISAWDTSSVRDMSYMFCRAEAFNQDISAWDTSNVTDMYHMFVGAQAFDQLLCWDLSSLSWAWSIPNVALGSEGKVFDKSCPACPCALKKSSSILTTLTMKGSWEDLQYGDALQAAFVRSIEVAICEAAGLLDPSGRCTSSAVTTVVVRCGGIACNDSGIPSRRSLQSIGQRRRAELVAEFTSNMIVPLENAKKIWTDPSESLVSALIRGIAASLQQAEDVGRPSSFLQRLKAALLEEVQAAGGEIDGFTSSNAGDFSETVLLTASDVQFRGEE</sequence>
<dbReference type="EMBL" id="HBEA01002142">
    <property type="protein sequence ID" value="CAD8252098.1"/>
    <property type="molecule type" value="Transcribed_RNA"/>
</dbReference>
<name>A0A7R9Y9P3_9STRA</name>
<proteinExistence type="predicted"/>
<dbReference type="Pfam" id="PF03382">
    <property type="entry name" value="DUF285"/>
    <property type="match status" value="1"/>
</dbReference>
<dbReference type="InterPro" id="IPR005046">
    <property type="entry name" value="DUF285"/>
</dbReference>
<reference evidence="1" key="1">
    <citation type="submission" date="2021-01" db="EMBL/GenBank/DDBJ databases">
        <authorList>
            <person name="Corre E."/>
            <person name="Pelletier E."/>
            <person name="Niang G."/>
            <person name="Scheremetjew M."/>
            <person name="Finn R."/>
            <person name="Kale V."/>
            <person name="Holt S."/>
            <person name="Cochrane G."/>
            <person name="Meng A."/>
            <person name="Brown T."/>
            <person name="Cohen L."/>
        </authorList>
    </citation>
    <scope>NUCLEOTIDE SEQUENCE</scope>
    <source>
        <strain evidence="1">CCMP2078</strain>
    </source>
</reference>
<accession>A0A7R9Y9P3</accession>
<dbReference type="AlphaFoldDB" id="A0A7R9Y9P3"/>
<dbReference type="NCBIfam" id="TIGR02167">
    <property type="entry name" value="Liste_lipo_26"/>
    <property type="match status" value="2"/>
</dbReference>
<dbReference type="InterPro" id="IPR011889">
    <property type="entry name" value="Liste_lipo_26"/>
</dbReference>